<reference evidence="11 12" key="1">
    <citation type="submission" date="2015-07" db="EMBL/GenBank/DDBJ databases">
        <title>A draft genome sequence of Mycobacterium wolinskyi.</title>
        <authorList>
            <person name="de Man T.J."/>
            <person name="Perry K.A."/>
            <person name="Coulliette A.D."/>
            <person name="Jensen B."/>
            <person name="Toney N.C."/>
            <person name="Limbago B.M."/>
            <person name="Noble-Wang J."/>
        </authorList>
    </citation>
    <scope>NUCLEOTIDE SEQUENCE [LARGE SCALE GENOMIC DNA]</scope>
    <source>
        <strain evidence="11 12">CDC_01</strain>
    </source>
</reference>
<evidence type="ECO:0000313" key="11">
    <source>
        <dbReference type="EMBL" id="KWX19428.1"/>
    </source>
</evidence>
<dbReference type="InterPro" id="IPR020845">
    <property type="entry name" value="AMP-binding_CS"/>
</dbReference>
<gene>
    <name evidence="11" type="ORF">AFM11_35910</name>
</gene>
<accession>A0A132PAT2</accession>
<keyword evidence="2" id="KW-0436">Ligase</keyword>
<evidence type="ECO:0000256" key="8">
    <source>
        <dbReference type="ARBA" id="ARBA00083882"/>
    </source>
</evidence>
<dbReference type="InterPro" id="IPR000873">
    <property type="entry name" value="AMP-dep_synth/lig_dom"/>
</dbReference>
<dbReference type="PROSITE" id="PS00455">
    <property type="entry name" value="AMP_BINDING"/>
    <property type="match status" value="1"/>
</dbReference>
<evidence type="ECO:0000259" key="9">
    <source>
        <dbReference type="Pfam" id="PF00501"/>
    </source>
</evidence>
<proteinExistence type="inferred from homology"/>
<dbReference type="InterPro" id="IPR025110">
    <property type="entry name" value="AMP-bd_C"/>
</dbReference>
<name>A0A132PAT2_9MYCO</name>
<dbReference type="Pfam" id="PF13193">
    <property type="entry name" value="AMP-binding_C"/>
    <property type="match status" value="1"/>
</dbReference>
<evidence type="ECO:0000256" key="1">
    <source>
        <dbReference type="ARBA" id="ARBA00006432"/>
    </source>
</evidence>
<organism evidence="11 12">
    <name type="scientific">Mycolicibacterium wolinskyi</name>
    <dbReference type="NCBI Taxonomy" id="59750"/>
    <lineage>
        <taxon>Bacteria</taxon>
        <taxon>Bacillati</taxon>
        <taxon>Actinomycetota</taxon>
        <taxon>Actinomycetes</taxon>
        <taxon>Mycobacteriales</taxon>
        <taxon>Mycobacteriaceae</taxon>
        <taxon>Mycolicibacterium</taxon>
    </lineage>
</organism>
<comment type="similarity">
    <text evidence="1">Belongs to the ATP-dependent AMP-binding enzyme family.</text>
</comment>
<evidence type="ECO:0000313" key="12">
    <source>
        <dbReference type="Proteomes" id="UP000070612"/>
    </source>
</evidence>
<protein>
    <recommendedName>
        <fullName evidence="5">Long-chain-fatty-acid--CoA ligase FadD13</fullName>
        <ecNumber evidence="3">6.2.1.3</ecNumber>
    </recommendedName>
    <alternativeName>
        <fullName evidence="6">Fatty acyl-CoA ligase</fullName>
    </alternativeName>
    <alternativeName>
        <fullName evidence="8">Fatty acyl-CoA synthetase</fullName>
    </alternativeName>
    <alternativeName>
        <fullName evidence="7">Very-long-chain fatty-acyl-CoA synthetase</fullName>
    </alternativeName>
</protein>
<evidence type="ECO:0000256" key="3">
    <source>
        <dbReference type="ARBA" id="ARBA00026121"/>
    </source>
</evidence>
<evidence type="ECO:0000256" key="5">
    <source>
        <dbReference type="ARBA" id="ARBA00069710"/>
    </source>
</evidence>
<dbReference type="STRING" id="59750.AWC31_29830"/>
<dbReference type="InterPro" id="IPR045851">
    <property type="entry name" value="AMP-bd_C_sf"/>
</dbReference>
<dbReference type="RefSeq" id="WP_067860029.1">
    <property type="nucleotide sequence ID" value="NZ_LGTW01000054.1"/>
</dbReference>
<evidence type="ECO:0000256" key="7">
    <source>
        <dbReference type="ARBA" id="ARBA00080667"/>
    </source>
</evidence>
<evidence type="ECO:0000256" key="2">
    <source>
        <dbReference type="ARBA" id="ARBA00022598"/>
    </source>
</evidence>
<keyword evidence="12" id="KW-1185">Reference proteome</keyword>
<evidence type="ECO:0000259" key="10">
    <source>
        <dbReference type="Pfam" id="PF13193"/>
    </source>
</evidence>
<dbReference type="PANTHER" id="PTHR43201:SF5">
    <property type="entry name" value="MEDIUM-CHAIN ACYL-COA LIGASE ACSF2, MITOCHONDRIAL"/>
    <property type="match status" value="1"/>
</dbReference>
<dbReference type="EMBL" id="LGTW01000054">
    <property type="protein sequence ID" value="KWX19428.1"/>
    <property type="molecule type" value="Genomic_DNA"/>
</dbReference>
<dbReference type="Proteomes" id="UP000070612">
    <property type="component" value="Unassembled WGS sequence"/>
</dbReference>
<dbReference type="Pfam" id="PF00501">
    <property type="entry name" value="AMP-binding"/>
    <property type="match status" value="1"/>
</dbReference>
<dbReference type="Gene3D" id="3.40.50.12780">
    <property type="entry name" value="N-terminal domain of ligase-like"/>
    <property type="match status" value="1"/>
</dbReference>
<comment type="catalytic activity">
    <reaction evidence="4">
        <text>a long-chain fatty acid + ATP + CoA = a long-chain fatty acyl-CoA + AMP + diphosphate</text>
        <dbReference type="Rhea" id="RHEA:15421"/>
        <dbReference type="ChEBI" id="CHEBI:30616"/>
        <dbReference type="ChEBI" id="CHEBI:33019"/>
        <dbReference type="ChEBI" id="CHEBI:57287"/>
        <dbReference type="ChEBI" id="CHEBI:57560"/>
        <dbReference type="ChEBI" id="CHEBI:83139"/>
        <dbReference type="ChEBI" id="CHEBI:456215"/>
        <dbReference type="EC" id="6.2.1.3"/>
    </reaction>
</comment>
<sequence length="550" mass="59082">MADLLTGIRKNLQQVSESGRAIKRLVETGVLDLKDLGGTVQGAKLVKVYGPQATMAIQGGRRFPDLPAVVDERGTLTYKQVNDQSWALARGLNSLGVSAGSVVGILCRDHRGLVLAMAACGKLGARLVLMNTGFAKPQFAEVCKREGVRVVLHDSEFLGLLDALPADLPRILTWVDEGAELPEGAQTLDDIIAANSTEPLPPPSKAGGSVILTSGTTGLPKGAPRDTVSPLATAQIIDRIPFPRKGTMVIVSPIFHSTGWATYTVGAALGNKVVTARRFKAEGTLELIAKHKADMLVAVPTMLHRIVELGPEIIGEYDTSSLKVILIAGSALSPELSNRVQDTFGDVLYNMYGSTECAIASVATPAELRMAPGTAGRAPVTCEVVLYDENDQRIEGTNRRGRLFIRNGAPFQGYTDGRNKQIIDGYMSSGDMGHFDENGLLFVDGRDDDMIVSGGENVFPQEVENLLEERPDVAEAAVVGVDDVEFGKRLRAFIVSEPGAAHDAADIKQYVKDNLARHKVPRDVVFIDELPRNATGKLLRRVLVEMDVDA</sequence>
<dbReference type="FunFam" id="3.30.300.30:FF:000008">
    <property type="entry name" value="2,3-dihydroxybenzoate-AMP ligase"/>
    <property type="match status" value="1"/>
</dbReference>
<comment type="caution">
    <text evidence="11">The sequence shown here is derived from an EMBL/GenBank/DDBJ whole genome shotgun (WGS) entry which is preliminary data.</text>
</comment>
<dbReference type="AlphaFoldDB" id="A0A132PAT2"/>
<dbReference type="SUPFAM" id="SSF56801">
    <property type="entry name" value="Acetyl-CoA synthetase-like"/>
    <property type="match status" value="1"/>
</dbReference>
<feature type="domain" description="AMP-dependent synthetase/ligase" evidence="9">
    <location>
        <begin position="61"/>
        <end position="414"/>
    </location>
</feature>
<dbReference type="GO" id="GO:0031956">
    <property type="term" value="F:medium-chain fatty acid-CoA ligase activity"/>
    <property type="evidence" value="ECO:0007669"/>
    <property type="project" value="TreeGrafter"/>
</dbReference>
<dbReference type="CDD" id="cd04433">
    <property type="entry name" value="AFD_class_I"/>
    <property type="match status" value="1"/>
</dbReference>
<dbReference type="GO" id="GO:0004467">
    <property type="term" value="F:long-chain fatty acid-CoA ligase activity"/>
    <property type="evidence" value="ECO:0007669"/>
    <property type="project" value="UniProtKB-EC"/>
</dbReference>
<evidence type="ECO:0000256" key="4">
    <source>
        <dbReference type="ARBA" id="ARBA00036813"/>
    </source>
</evidence>
<dbReference type="PANTHER" id="PTHR43201">
    <property type="entry name" value="ACYL-COA SYNTHETASE"/>
    <property type="match status" value="1"/>
</dbReference>
<dbReference type="InterPro" id="IPR042099">
    <property type="entry name" value="ANL_N_sf"/>
</dbReference>
<dbReference type="Gene3D" id="3.30.300.30">
    <property type="match status" value="1"/>
</dbReference>
<feature type="domain" description="AMP-binding enzyme C-terminal" evidence="10">
    <location>
        <begin position="462"/>
        <end position="537"/>
    </location>
</feature>
<dbReference type="EC" id="6.2.1.3" evidence="3"/>
<evidence type="ECO:0000256" key="6">
    <source>
        <dbReference type="ARBA" id="ARBA00076959"/>
    </source>
</evidence>
<dbReference type="PATRIC" id="fig|59750.3.peg.6259"/>